<comment type="caution">
    <text evidence="2">The sequence shown here is derived from an EMBL/GenBank/DDBJ whole genome shotgun (WGS) entry which is preliminary data.</text>
</comment>
<accession>A0ABD1WSV5</accession>
<evidence type="ECO:0000313" key="3">
    <source>
        <dbReference type="Proteomes" id="UP001604277"/>
    </source>
</evidence>
<dbReference type="PANTHER" id="PTHR37383">
    <property type="entry name" value="OS01G0694200 PROTEIN"/>
    <property type="match status" value="1"/>
</dbReference>
<feature type="region of interest" description="Disordered" evidence="1">
    <location>
        <begin position="1"/>
        <end position="21"/>
    </location>
</feature>
<organism evidence="2 3">
    <name type="scientific">Forsythia ovata</name>
    <dbReference type="NCBI Taxonomy" id="205694"/>
    <lineage>
        <taxon>Eukaryota</taxon>
        <taxon>Viridiplantae</taxon>
        <taxon>Streptophyta</taxon>
        <taxon>Embryophyta</taxon>
        <taxon>Tracheophyta</taxon>
        <taxon>Spermatophyta</taxon>
        <taxon>Magnoliopsida</taxon>
        <taxon>eudicotyledons</taxon>
        <taxon>Gunneridae</taxon>
        <taxon>Pentapetalae</taxon>
        <taxon>asterids</taxon>
        <taxon>lamiids</taxon>
        <taxon>Lamiales</taxon>
        <taxon>Oleaceae</taxon>
        <taxon>Forsythieae</taxon>
        <taxon>Forsythia</taxon>
    </lineage>
</organism>
<dbReference type="AlphaFoldDB" id="A0ABD1WSV5"/>
<proteinExistence type="predicted"/>
<evidence type="ECO:0000256" key="1">
    <source>
        <dbReference type="SAM" id="MobiDB-lite"/>
    </source>
</evidence>
<protein>
    <submittedName>
        <fullName evidence="2">Uncharacterized protein</fullName>
    </submittedName>
</protein>
<name>A0ABD1WSV5_9LAMI</name>
<gene>
    <name evidence="2" type="ORF">Fot_05397</name>
</gene>
<evidence type="ECO:0000313" key="2">
    <source>
        <dbReference type="EMBL" id="KAL2551778.1"/>
    </source>
</evidence>
<dbReference type="EMBL" id="JBFOLJ010000002">
    <property type="protein sequence ID" value="KAL2551778.1"/>
    <property type="molecule type" value="Genomic_DNA"/>
</dbReference>
<reference evidence="3" key="1">
    <citation type="submission" date="2024-07" db="EMBL/GenBank/DDBJ databases">
        <title>Two chromosome-level genome assemblies of Korean endemic species Abeliophyllum distichum and Forsythia ovata (Oleaceae).</title>
        <authorList>
            <person name="Jang H."/>
        </authorList>
    </citation>
    <scope>NUCLEOTIDE SEQUENCE [LARGE SCALE GENOMIC DNA]</scope>
</reference>
<keyword evidence="3" id="KW-1185">Reference proteome</keyword>
<dbReference type="Proteomes" id="UP001604277">
    <property type="component" value="Unassembled WGS sequence"/>
</dbReference>
<dbReference type="PANTHER" id="PTHR37383:SF1">
    <property type="entry name" value="OS01G0694200 PROTEIN"/>
    <property type="match status" value="1"/>
</dbReference>
<sequence>MSSPSPEFEARQLSLPKPLHTHTPRATSFLYDPHSHSLALRHTDSSFSLYPSLSPLSLSSSIPSSPQIVVPSPTSSATFLHLQTHNSTTTLFLTSSPILRPSADILLRFYLLEQPNNRFSRIRVVSNHGDLEFDGNKFGVVFKVNHGVAIKLSGGVNLFSMYSVSNSKIWVFAVRMVGDDGGVLKLMKCAVIDCCYPVFTMRVLSGFLILGEENGVRVFPLRPLVKGKVRKEKRVGRRLNLQNGLINGVDATNVCANGGGGKVPIAEEDLNLVSIKGERSEKHSDNVKLRSIKLRQDSRDSGALFVAFKGDDTESSLSVKMHGKSAKAISIQVMSANKFLILDSVGDLHLLCLSYSVRGLETPCHMKQLTQTMKVIKLAVLHDVPSVEPSIWISDGHHTVHRMVMSGMDTSADETKNKDSEERLIQTSVKQAIFTSEKIHEMVSLAANAILILGQVVVSFKVVMFYWVADLCHLNGFSAYLFSWKSLELQLSTLSNAAYQSEDAELLKSYVKDIQSAE</sequence>